<gene>
    <name evidence="8" type="primary">nirD</name>
    <name evidence="8" type="ORF">P3G67_00450</name>
</gene>
<dbReference type="CDD" id="cd03529">
    <property type="entry name" value="Rieske_NirD"/>
    <property type="match status" value="1"/>
</dbReference>
<reference evidence="8 9" key="1">
    <citation type="submission" date="2023-03" db="EMBL/GenBank/DDBJ databases">
        <title>Draft genome sequence of Streptomyces sp. RB6PN23 isolated from peat swamp forest in Thailand.</title>
        <authorList>
            <person name="Klaysubun C."/>
            <person name="Duangmal K."/>
        </authorList>
    </citation>
    <scope>NUCLEOTIDE SEQUENCE [LARGE SCALE GENOMIC DNA]</scope>
    <source>
        <strain evidence="8 9">RB6PN23</strain>
    </source>
</reference>
<dbReference type="Pfam" id="PF13806">
    <property type="entry name" value="Rieske_2"/>
    <property type="match status" value="1"/>
</dbReference>
<organism evidence="8 9">
    <name type="scientific">Streptomyces silvisoli</name>
    <dbReference type="NCBI Taxonomy" id="3034235"/>
    <lineage>
        <taxon>Bacteria</taxon>
        <taxon>Bacillati</taxon>
        <taxon>Actinomycetota</taxon>
        <taxon>Actinomycetes</taxon>
        <taxon>Kitasatosporales</taxon>
        <taxon>Streptomycetaceae</taxon>
        <taxon>Streptomyces</taxon>
    </lineage>
</organism>
<evidence type="ECO:0000256" key="5">
    <source>
        <dbReference type="ARBA" id="ARBA00023014"/>
    </source>
</evidence>
<name>A0ABT5ZD85_9ACTN</name>
<evidence type="ECO:0000313" key="9">
    <source>
        <dbReference type="Proteomes" id="UP001216579"/>
    </source>
</evidence>
<dbReference type="InterPro" id="IPR017941">
    <property type="entry name" value="Rieske_2Fe-2S"/>
</dbReference>
<evidence type="ECO:0000259" key="7">
    <source>
        <dbReference type="PROSITE" id="PS51296"/>
    </source>
</evidence>
<comment type="caution">
    <text evidence="8">The sequence shown here is derived from an EMBL/GenBank/DDBJ whole genome shotgun (WGS) entry which is preliminary data.</text>
</comment>
<protein>
    <submittedName>
        <fullName evidence="8">Nitrite reductase small subunit NirD</fullName>
    </submittedName>
</protein>
<evidence type="ECO:0000256" key="4">
    <source>
        <dbReference type="ARBA" id="ARBA00023004"/>
    </source>
</evidence>
<evidence type="ECO:0000313" key="8">
    <source>
        <dbReference type="EMBL" id="MDF3287732.1"/>
    </source>
</evidence>
<keyword evidence="3" id="KW-0560">Oxidoreductase</keyword>
<dbReference type="EMBL" id="JARJBC010000001">
    <property type="protein sequence ID" value="MDF3287732.1"/>
    <property type="molecule type" value="Genomic_DNA"/>
</dbReference>
<dbReference type="Gene3D" id="2.102.10.10">
    <property type="entry name" value="Rieske [2Fe-2S] iron-sulphur domain"/>
    <property type="match status" value="1"/>
</dbReference>
<evidence type="ECO:0000256" key="3">
    <source>
        <dbReference type="ARBA" id="ARBA00023002"/>
    </source>
</evidence>
<dbReference type="Proteomes" id="UP001216579">
    <property type="component" value="Unassembled WGS sequence"/>
</dbReference>
<dbReference type="InterPro" id="IPR017881">
    <property type="entry name" value="NirD"/>
</dbReference>
<sequence length="124" mass="13102">MTVDTQVPAATAVVEIAHDERWTAVCRYGELVPGRGVTALVGGEQVAVFRDRAGALYAVANTDPFSRASVISRGIVGSRGDTPVVVSPMYKQAFDLRTGKCLDEPTAPDGSAARLSVWPVRVTA</sequence>
<dbReference type="SUPFAM" id="SSF50022">
    <property type="entry name" value="ISP domain"/>
    <property type="match status" value="1"/>
</dbReference>
<keyword evidence="9" id="KW-1185">Reference proteome</keyword>
<keyword evidence="2" id="KW-0479">Metal-binding</keyword>
<evidence type="ECO:0000256" key="6">
    <source>
        <dbReference type="ARBA" id="ARBA00023063"/>
    </source>
</evidence>
<dbReference type="NCBIfam" id="TIGR02378">
    <property type="entry name" value="nirD_assim_sml"/>
    <property type="match status" value="1"/>
</dbReference>
<feature type="domain" description="Rieske" evidence="7">
    <location>
        <begin position="23"/>
        <end position="124"/>
    </location>
</feature>
<dbReference type="PANTHER" id="PTHR40562">
    <property type="match status" value="1"/>
</dbReference>
<keyword evidence="4" id="KW-0408">Iron</keyword>
<dbReference type="InterPro" id="IPR012748">
    <property type="entry name" value="Rieske-like_NirD"/>
</dbReference>
<dbReference type="RefSeq" id="WP_276091625.1">
    <property type="nucleotide sequence ID" value="NZ_JARJBC010000001.1"/>
</dbReference>
<dbReference type="PROSITE" id="PS51300">
    <property type="entry name" value="NIRD"/>
    <property type="match status" value="1"/>
</dbReference>
<dbReference type="PROSITE" id="PS51296">
    <property type="entry name" value="RIESKE"/>
    <property type="match status" value="1"/>
</dbReference>
<accession>A0ABT5ZD85</accession>
<dbReference type="InterPro" id="IPR036922">
    <property type="entry name" value="Rieske_2Fe-2S_sf"/>
</dbReference>
<dbReference type="PANTHER" id="PTHR40562:SF1">
    <property type="entry name" value="NITRITE REDUCTASE (NADH) SMALL SUBUNIT"/>
    <property type="match status" value="1"/>
</dbReference>
<keyword evidence="5" id="KW-0411">Iron-sulfur</keyword>
<keyword evidence="1" id="KW-0001">2Fe-2S</keyword>
<keyword evidence="6" id="KW-0534">Nitrate assimilation</keyword>
<evidence type="ECO:0000256" key="1">
    <source>
        <dbReference type="ARBA" id="ARBA00022714"/>
    </source>
</evidence>
<evidence type="ECO:0000256" key="2">
    <source>
        <dbReference type="ARBA" id="ARBA00022723"/>
    </source>
</evidence>
<proteinExistence type="predicted"/>